<dbReference type="InterPro" id="IPR012347">
    <property type="entry name" value="Ferritin-like"/>
</dbReference>
<accession>A0A3N0CP23</accession>
<reference evidence="1 2" key="1">
    <citation type="submission" date="2018-11" db="EMBL/GenBank/DDBJ databases">
        <authorList>
            <person name="Li F."/>
        </authorList>
    </citation>
    <scope>NUCLEOTIDE SEQUENCE [LARGE SCALE GENOMIC DNA]</scope>
    <source>
        <strain evidence="1 2">Gsoil 097</strain>
    </source>
</reference>
<dbReference type="InterPro" id="IPR007814">
    <property type="entry name" value="PaaA_PaaC"/>
</dbReference>
<dbReference type="Pfam" id="PF05138">
    <property type="entry name" value="PaaA_PaaC"/>
    <property type="match status" value="1"/>
</dbReference>
<keyword evidence="2" id="KW-1185">Reference proteome</keyword>
<dbReference type="NCBIfam" id="TIGR02158">
    <property type="entry name" value="PA_CoA_Oxy3"/>
    <property type="match status" value="1"/>
</dbReference>
<dbReference type="PANTHER" id="PTHR30458:SF0">
    <property type="entry name" value="1,2-PHENYLACETYL-COA EPOXIDASE, SUBUNIT C"/>
    <property type="match status" value="1"/>
</dbReference>
<dbReference type="RefSeq" id="WP_123226164.1">
    <property type="nucleotide sequence ID" value="NZ_RJSE01000003.1"/>
</dbReference>
<organism evidence="1 2">
    <name type="scientific">Nocardioides marmoriginsengisoli</name>
    <dbReference type="NCBI Taxonomy" id="661483"/>
    <lineage>
        <taxon>Bacteria</taxon>
        <taxon>Bacillati</taxon>
        <taxon>Actinomycetota</taxon>
        <taxon>Actinomycetes</taxon>
        <taxon>Propionibacteriales</taxon>
        <taxon>Nocardioidaceae</taxon>
        <taxon>Nocardioides</taxon>
    </lineage>
</organism>
<proteinExistence type="predicted"/>
<dbReference type="PANTHER" id="PTHR30458">
    <property type="entry name" value="PHENYLACETIC ACID DEGRADATION PROTEIN PAA"/>
    <property type="match status" value="1"/>
</dbReference>
<dbReference type="GO" id="GO:0005829">
    <property type="term" value="C:cytosol"/>
    <property type="evidence" value="ECO:0007669"/>
    <property type="project" value="TreeGrafter"/>
</dbReference>
<dbReference type="InterPro" id="IPR009078">
    <property type="entry name" value="Ferritin-like_SF"/>
</dbReference>
<dbReference type="SUPFAM" id="SSF47240">
    <property type="entry name" value="Ferritin-like"/>
    <property type="match status" value="1"/>
</dbReference>
<dbReference type="EMBL" id="RJSE01000003">
    <property type="protein sequence ID" value="RNL65061.1"/>
    <property type="molecule type" value="Genomic_DNA"/>
</dbReference>
<evidence type="ECO:0000313" key="2">
    <source>
        <dbReference type="Proteomes" id="UP000267128"/>
    </source>
</evidence>
<dbReference type="InterPro" id="IPR052703">
    <property type="entry name" value="Aromatic_CoA_ox/epox"/>
</dbReference>
<dbReference type="Gene3D" id="1.20.1260.10">
    <property type="match status" value="1"/>
</dbReference>
<name>A0A3N0CP23_9ACTN</name>
<dbReference type="InterPro" id="IPR011882">
    <property type="entry name" value="PaaC"/>
</dbReference>
<gene>
    <name evidence="1" type="primary">paaI</name>
    <name evidence="1" type="ORF">EFK50_03545</name>
</gene>
<dbReference type="GO" id="GO:0010124">
    <property type="term" value="P:phenylacetate catabolic process"/>
    <property type="evidence" value="ECO:0007669"/>
    <property type="project" value="InterPro"/>
</dbReference>
<dbReference type="Proteomes" id="UP000267128">
    <property type="component" value="Unassembled WGS sequence"/>
</dbReference>
<evidence type="ECO:0000313" key="1">
    <source>
        <dbReference type="EMBL" id="RNL65061.1"/>
    </source>
</evidence>
<comment type="caution">
    <text evidence="1">The sequence shown here is derived from an EMBL/GenBank/DDBJ whole genome shotgun (WGS) entry which is preliminary data.</text>
</comment>
<sequence length="250" mass="27201">MPSTRCEDGPDAGTAGAAASDRIYLLGLADDALIASHRLSEWVARAPDLEEDIALANIALDLLGQARMLLGYAGELTDPVLTEDDLAYLRPADEFRNAVLVERPNGDFAVTIVRLLLLAAYQYELYAGLRTAADARLAAIAAKSVKEVAYHRDHARLWTLRLGSGTAESRRRMETALAAEWPWFCALLGDDRADRSCRHWVAEVLGTATLELPEDRVATPSGRDGVHTPDLDAILAEMREVTAAHPGATW</sequence>
<dbReference type="OrthoDB" id="9789947at2"/>
<protein>
    <submittedName>
        <fullName evidence="1">Phenylacetate-CoA oxygenase subunit PaaI</fullName>
    </submittedName>
</protein>
<dbReference type="AlphaFoldDB" id="A0A3N0CP23"/>